<organism evidence="4">
    <name type="scientific">Soboliphyme baturini</name>
    <dbReference type="NCBI Taxonomy" id="241478"/>
    <lineage>
        <taxon>Eukaryota</taxon>
        <taxon>Metazoa</taxon>
        <taxon>Ecdysozoa</taxon>
        <taxon>Nematoda</taxon>
        <taxon>Enoplea</taxon>
        <taxon>Dorylaimia</taxon>
        <taxon>Dioctophymatida</taxon>
        <taxon>Dioctophymatoidea</taxon>
        <taxon>Soboliphymatidae</taxon>
        <taxon>Soboliphyme</taxon>
    </lineage>
</organism>
<reference evidence="2 3" key="2">
    <citation type="submission" date="2018-11" db="EMBL/GenBank/DDBJ databases">
        <authorList>
            <consortium name="Pathogen Informatics"/>
        </authorList>
    </citation>
    <scope>NUCLEOTIDE SEQUENCE [LARGE SCALE GENOMIC DNA]</scope>
</reference>
<evidence type="ECO:0000313" key="2">
    <source>
        <dbReference type="EMBL" id="VDO83537.1"/>
    </source>
</evidence>
<feature type="region of interest" description="Disordered" evidence="1">
    <location>
        <begin position="115"/>
        <end position="142"/>
    </location>
</feature>
<reference evidence="4" key="1">
    <citation type="submission" date="2016-06" db="UniProtKB">
        <authorList>
            <consortium name="WormBaseParasite"/>
        </authorList>
    </citation>
    <scope>IDENTIFICATION</scope>
</reference>
<protein>
    <submittedName>
        <fullName evidence="4">Secreted protein</fullName>
    </submittedName>
</protein>
<dbReference type="EMBL" id="UZAM01001109">
    <property type="protein sequence ID" value="VDO83537.1"/>
    <property type="molecule type" value="Genomic_DNA"/>
</dbReference>
<evidence type="ECO:0000256" key="1">
    <source>
        <dbReference type="SAM" id="MobiDB-lite"/>
    </source>
</evidence>
<accession>A0A183I9Y9</accession>
<evidence type="ECO:0000313" key="3">
    <source>
        <dbReference type="Proteomes" id="UP000270296"/>
    </source>
</evidence>
<proteinExistence type="predicted"/>
<dbReference type="Proteomes" id="UP000270296">
    <property type="component" value="Unassembled WGS sequence"/>
</dbReference>
<gene>
    <name evidence="2" type="ORF">SBAD_LOCUS433</name>
</gene>
<evidence type="ECO:0000313" key="4">
    <source>
        <dbReference type="WBParaSite" id="SBAD_0000045301-mRNA-1"/>
    </source>
</evidence>
<name>A0A183I9Y9_9BILA</name>
<sequence>MIIARGLLDVCSPAGSVSSIHSTHKQTVGGHRFAFSRVSGDKSLSAALTSSVYRCCLSKLIPSACFSKFNRLFRRRSAGWLYLGNSSTPVCHSKAHTKYTTYDVAMNGPRQDRCFFGRKTNGSSHDKEEKNAKTAPRPQPNL</sequence>
<keyword evidence="3" id="KW-1185">Reference proteome</keyword>
<dbReference type="WBParaSite" id="SBAD_0000045301-mRNA-1">
    <property type="protein sequence ID" value="SBAD_0000045301-mRNA-1"/>
    <property type="gene ID" value="SBAD_0000045301"/>
</dbReference>
<dbReference type="AlphaFoldDB" id="A0A183I9Y9"/>